<dbReference type="AlphaFoldDB" id="A0A1V9FF11"/>
<proteinExistence type="predicted"/>
<sequence length="279" mass="31058">MNRLLLFFLICQSYTNCQSAGAPTPATPAQKTKKPVSHTPALTFDTSVKTIHVFVALCDNKYQGIVPVPASIGNGQDPNSNLYWGCDAGIRTWFKKSKEWTMVKRYKVDSIRLERLVFKHKLKKYYLVADAYDGKYIRQCTIDFLQSCAGQLKDTLHIDGIKLGIHGNGKLMAYIGHDGLMDFPLPNIFRNTDSLTRDAIILACISKKYFAPLLAATHANPLVWTTGLMCPEAYTLHDALSSYMLNEPVASIRSRAASAYAQNQRCSGKAARNLLVSGW</sequence>
<evidence type="ECO:0000313" key="1">
    <source>
        <dbReference type="EMBL" id="OQP56930.1"/>
    </source>
</evidence>
<dbReference type="EMBL" id="LVYD01000124">
    <property type="protein sequence ID" value="OQP56930.1"/>
    <property type="molecule type" value="Genomic_DNA"/>
</dbReference>
<gene>
    <name evidence="1" type="ORF">A3860_10160</name>
</gene>
<dbReference type="STRING" id="1703345.A3860_10160"/>
<accession>A0A1V9FF11</accession>
<organism evidence="1 2">
    <name type="scientific">Niastella vici</name>
    <dbReference type="NCBI Taxonomy" id="1703345"/>
    <lineage>
        <taxon>Bacteria</taxon>
        <taxon>Pseudomonadati</taxon>
        <taxon>Bacteroidota</taxon>
        <taxon>Chitinophagia</taxon>
        <taxon>Chitinophagales</taxon>
        <taxon>Chitinophagaceae</taxon>
        <taxon>Niastella</taxon>
    </lineage>
</organism>
<evidence type="ECO:0000313" key="2">
    <source>
        <dbReference type="Proteomes" id="UP000192796"/>
    </source>
</evidence>
<dbReference type="RefSeq" id="WP_081155894.1">
    <property type="nucleotide sequence ID" value="NZ_LVYD01000124.1"/>
</dbReference>
<comment type="caution">
    <text evidence="1">The sequence shown here is derived from an EMBL/GenBank/DDBJ whole genome shotgun (WGS) entry which is preliminary data.</text>
</comment>
<dbReference type="Proteomes" id="UP000192796">
    <property type="component" value="Unassembled WGS sequence"/>
</dbReference>
<keyword evidence="2" id="KW-1185">Reference proteome</keyword>
<reference evidence="1 2" key="1">
    <citation type="submission" date="2016-03" db="EMBL/GenBank/DDBJ databases">
        <title>Niastella vici sp. nov., isolated from farmland soil.</title>
        <authorList>
            <person name="Chen L."/>
            <person name="Wang D."/>
            <person name="Yang S."/>
            <person name="Wang G."/>
        </authorList>
    </citation>
    <scope>NUCLEOTIDE SEQUENCE [LARGE SCALE GENOMIC DNA]</scope>
    <source>
        <strain evidence="1 2">DJ57</strain>
    </source>
</reference>
<name>A0A1V9FF11_9BACT</name>
<protein>
    <submittedName>
        <fullName evidence="1">Uncharacterized protein</fullName>
    </submittedName>
</protein>